<evidence type="ECO:0000313" key="2">
    <source>
        <dbReference type="Proteomes" id="UP000554766"/>
    </source>
</evidence>
<keyword evidence="1" id="KW-0238">DNA-binding</keyword>
<dbReference type="AlphaFoldDB" id="A0A7L4P7M8"/>
<accession>A0A7L4P7M8</accession>
<reference evidence="1 2" key="1">
    <citation type="journal article" date="2020" name="Nat. Commun.">
        <title>The structures of two archaeal type IV pili illuminate evolutionary relationships.</title>
        <authorList>
            <person name="Wang F."/>
            <person name="Baquero D.P."/>
            <person name="Su Z."/>
            <person name="Beltran L.C."/>
            <person name="Prangishvili D."/>
            <person name="Krupovic M."/>
            <person name="Egelman E.H."/>
        </authorList>
    </citation>
    <scope>NUCLEOTIDE SEQUENCE [LARGE SCALE GENOMIC DNA]</scope>
    <source>
        <strain evidence="1 2">2GA</strain>
    </source>
</reference>
<comment type="caution">
    <text evidence="1">The sequence shown here is derived from an EMBL/GenBank/DDBJ whole genome shotgun (WGS) entry which is preliminary data.</text>
</comment>
<proteinExistence type="predicted"/>
<organism evidence="1 2">
    <name type="scientific">Pyrobaculum arsenaticum</name>
    <dbReference type="NCBI Taxonomy" id="121277"/>
    <lineage>
        <taxon>Archaea</taxon>
        <taxon>Thermoproteota</taxon>
        <taxon>Thermoprotei</taxon>
        <taxon>Thermoproteales</taxon>
        <taxon>Thermoproteaceae</taxon>
        <taxon>Pyrobaculum</taxon>
    </lineage>
</organism>
<dbReference type="GO" id="GO:0003677">
    <property type="term" value="F:DNA binding"/>
    <property type="evidence" value="ECO:0007669"/>
    <property type="project" value="UniProtKB-KW"/>
</dbReference>
<dbReference type="Proteomes" id="UP000554766">
    <property type="component" value="Unassembled WGS sequence"/>
</dbReference>
<gene>
    <name evidence="1" type="ORF">HC235_03465</name>
</gene>
<name>A0A7L4P7M8_9CREN</name>
<dbReference type="EMBL" id="JAAVJF010000001">
    <property type="protein sequence ID" value="NYR15028.1"/>
    <property type="molecule type" value="Genomic_DNA"/>
</dbReference>
<evidence type="ECO:0000313" key="1">
    <source>
        <dbReference type="EMBL" id="NYR15028.1"/>
    </source>
</evidence>
<dbReference type="Gene3D" id="2.10.260.10">
    <property type="match status" value="1"/>
</dbReference>
<sequence length="74" mass="8028">MSGSLGVGKRGCIVPEQIREAFGIDEGDEVIVEIETVLKPAGREDAEKRREKLRAHSERLAGGVEARQACVAPR</sequence>
<dbReference type="GeneID" id="5054843"/>
<keyword evidence="2" id="KW-1185">Reference proteome</keyword>
<protein>
    <submittedName>
        <fullName evidence="1">AbrB/MazE/SpoVT family DNA-binding domain-containing protein</fullName>
    </submittedName>
</protein>
<dbReference type="RefSeq" id="WP_011899910.1">
    <property type="nucleotide sequence ID" value="NZ_JAAVJF010000001.1"/>
</dbReference>